<keyword evidence="3" id="KW-0732">Signal</keyword>
<dbReference type="PROSITE" id="PS50279">
    <property type="entry name" value="BPTI_KUNITZ_2"/>
    <property type="match status" value="1"/>
</dbReference>
<gene>
    <name evidence="6" type="primary">LOC108080873</name>
</gene>
<keyword evidence="1" id="KW-0646">Protease inhibitor</keyword>
<dbReference type="GO" id="GO:0005615">
    <property type="term" value="C:extracellular space"/>
    <property type="evidence" value="ECO:0007669"/>
    <property type="project" value="TreeGrafter"/>
</dbReference>
<dbReference type="SMART" id="SM00131">
    <property type="entry name" value="KU"/>
    <property type="match status" value="1"/>
</dbReference>
<dbReference type="InterPro" id="IPR050098">
    <property type="entry name" value="TFPI/VKTCI-like"/>
</dbReference>
<evidence type="ECO:0000256" key="3">
    <source>
        <dbReference type="SAM" id="SignalP"/>
    </source>
</evidence>
<keyword evidence="2" id="KW-0722">Serine protease inhibitor</keyword>
<accession>A0A6P4IRZ6</accession>
<dbReference type="InterPro" id="IPR002223">
    <property type="entry name" value="Kunitz_BPTI"/>
</dbReference>
<dbReference type="PANTHER" id="PTHR10083">
    <property type="entry name" value="KUNITZ-TYPE PROTEASE INHIBITOR-RELATED"/>
    <property type="match status" value="1"/>
</dbReference>
<dbReference type="PRINTS" id="PR00759">
    <property type="entry name" value="BASICPTASE"/>
</dbReference>
<organism evidence="5 6">
    <name type="scientific">Drosophila kikkawai</name>
    <name type="common">Fruit fly</name>
    <dbReference type="NCBI Taxonomy" id="30033"/>
    <lineage>
        <taxon>Eukaryota</taxon>
        <taxon>Metazoa</taxon>
        <taxon>Ecdysozoa</taxon>
        <taxon>Arthropoda</taxon>
        <taxon>Hexapoda</taxon>
        <taxon>Insecta</taxon>
        <taxon>Pterygota</taxon>
        <taxon>Neoptera</taxon>
        <taxon>Endopterygota</taxon>
        <taxon>Diptera</taxon>
        <taxon>Brachycera</taxon>
        <taxon>Muscomorpha</taxon>
        <taxon>Ephydroidea</taxon>
        <taxon>Drosophilidae</taxon>
        <taxon>Drosophila</taxon>
        <taxon>Sophophora</taxon>
    </lineage>
</organism>
<dbReference type="AlphaFoldDB" id="A0A6P4IRZ6"/>
<protein>
    <submittedName>
        <fullName evidence="6">KappaPI-actitoxin-Avd3c</fullName>
    </submittedName>
</protein>
<feature type="signal peptide" evidence="3">
    <location>
        <begin position="1"/>
        <end position="21"/>
    </location>
</feature>
<evidence type="ECO:0000313" key="5">
    <source>
        <dbReference type="Proteomes" id="UP001652661"/>
    </source>
</evidence>
<sequence>MLLKISWVLILLVLCLHPGYSIKRRCLQPLEQGSGKALLRNWFYNSTSQSCQRFIFFGGAGNGNNFETKRRCRKVCLAN</sequence>
<dbReference type="GO" id="GO:0004867">
    <property type="term" value="F:serine-type endopeptidase inhibitor activity"/>
    <property type="evidence" value="ECO:0007669"/>
    <property type="project" value="UniProtKB-KW"/>
</dbReference>
<evidence type="ECO:0000259" key="4">
    <source>
        <dbReference type="PROSITE" id="PS50279"/>
    </source>
</evidence>
<dbReference type="SUPFAM" id="SSF57362">
    <property type="entry name" value="BPTI-like"/>
    <property type="match status" value="1"/>
</dbReference>
<dbReference type="Gene3D" id="4.10.410.10">
    <property type="entry name" value="Pancreatic trypsin inhibitor Kunitz domain"/>
    <property type="match status" value="1"/>
</dbReference>
<dbReference type="GeneID" id="108080873"/>
<name>A0A6P4IRZ6_DROKI</name>
<dbReference type="Pfam" id="PF00014">
    <property type="entry name" value="Kunitz_BPTI"/>
    <property type="match status" value="1"/>
</dbReference>
<evidence type="ECO:0000313" key="6">
    <source>
        <dbReference type="RefSeq" id="XP_017031265.1"/>
    </source>
</evidence>
<dbReference type="Proteomes" id="UP001652661">
    <property type="component" value="Chromosome 3R"/>
</dbReference>
<feature type="chain" id="PRO_5027769721" evidence="3">
    <location>
        <begin position="22"/>
        <end position="79"/>
    </location>
</feature>
<keyword evidence="5" id="KW-1185">Reference proteome</keyword>
<dbReference type="PANTHER" id="PTHR10083:SF373">
    <property type="entry name" value="SERINE PEPTIDASE INHIBITOR, KUNITZ TYPE, 2"/>
    <property type="match status" value="1"/>
</dbReference>
<evidence type="ECO:0000256" key="2">
    <source>
        <dbReference type="ARBA" id="ARBA00022900"/>
    </source>
</evidence>
<dbReference type="RefSeq" id="XP_017031265.1">
    <property type="nucleotide sequence ID" value="XM_017175776.3"/>
</dbReference>
<dbReference type="InterPro" id="IPR036880">
    <property type="entry name" value="Kunitz_BPTI_sf"/>
</dbReference>
<evidence type="ECO:0000256" key="1">
    <source>
        <dbReference type="ARBA" id="ARBA00022690"/>
    </source>
</evidence>
<reference evidence="6" key="1">
    <citation type="submission" date="2025-08" db="UniProtKB">
        <authorList>
            <consortium name="RefSeq"/>
        </authorList>
    </citation>
    <scope>IDENTIFICATION</scope>
    <source>
        <strain evidence="6">14028-0561.14</strain>
        <tissue evidence="6">Whole fly</tissue>
    </source>
</reference>
<dbReference type="OrthoDB" id="4473401at2759"/>
<feature type="domain" description="BPTI/Kunitz inhibitor" evidence="4">
    <location>
        <begin position="26"/>
        <end position="76"/>
    </location>
</feature>
<proteinExistence type="predicted"/>